<evidence type="ECO:0000256" key="10">
    <source>
        <dbReference type="ARBA" id="ARBA00035585"/>
    </source>
</evidence>
<dbReference type="Pfam" id="PF02537">
    <property type="entry name" value="CRCB"/>
    <property type="match status" value="1"/>
</dbReference>
<comment type="activity regulation">
    <text evidence="11">Na(+) is not transported, but it plays an essential structural role and its presence is essential for fluoride channel function.</text>
</comment>
<proteinExistence type="inferred from homology"/>
<name>A0A5C5ZU39_9BACT</name>
<keyword evidence="11" id="KW-0479">Metal-binding</keyword>
<feature type="binding site" evidence="11">
    <location>
        <position position="80"/>
    </location>
    <ligand>
        <name>Na(+)</name>
        <dbReference type="ChEBI" id="CHEBI:29101"/>
        <note>structural</note>
    </ligand>
</feature>
<dbReference type="GO" id="GO:0005886">
    <property type="term" value="C:plasma membrane"/>
    <property type="evidence" value="ECO:0007669"/>
    <property type="project" value="UniProtKB-SubCell"/>
</dbReference>
<dbReference type="GO" id="GO:0140114">
    <property type="term" value="P:cellular detoxification of fluoride"/>
    <property type="evidence" value="ECO:0007669"/>
    <property type="project" value="UniProtKB-UniRule"/>
</dbReference>
<comment type="caution">
    <text evidence="12">The sequence shown here is derived from an EMBL/GenBank/DDBJ whole genome shotgun (WGS) entry which is preliminary data.</text>
</comment>
<evidence type="ECO:0000256" key="5">
    <source>
        <dbReference type="ARBA" id="ARBA00022989"/>
    </source>
</evidence>
<dbReference type="Proteomes" id="UP000315440">
    <property type="component" value="Unassembled WGS sequence"/>
</dbReference>
<reference evidence="12 13" key="1">
    <citation type="submission" date="2019-02" db="EMBL/GenBank/DDBJ databases">
        <title>Deep-cultivation of Planctomycetes and their phenomic and genomic characterization uncovers novel biology.</title>
        <authorList>
            <person name="Wiegand S."/>
            <person name="Jogler M."/>
            <person name="Boedeker C."/>
            <person name="Pinto D."/>
            <person name="Vollmers J."/>
            <person name="Rivas-Marin E."/>
            <person name="Kohn T."/>
            <person name="Peeters S.H."/>
            <person name="Heuer A."/>
            <person name="Rast P."/>
            <person name="Oberbeckmann S."/>
            <person name="Bunk B."/>
            <person name="Jeske O."/>
            <person name="Meyerdierks A."/>
            <person name="Storesund J.E."/>
            <person name="Kallscheuer N."/>
            <person name="Luecker S."/>
            <person name="Lage O.M."/>
            <person name="Pohl T."/>
            <person name="Merkel B.J."/>
            <person name="Hornburger P."/>
            <person name="Mueller R.-W."/>
            <person name="Bruemmer F."/>
            <person name="Labrenz M."/>
            <person name="Spormann A.M."/>
            <person name="Op Den Camp H."/>
            <person name="Overmann J."/>
            <person name="Amann R."/>
            <person name="Jetten M.S.M."/>
            <person name="Mascher T."/>
            <person name="Medema M.H."/>
            <person name="Devos D.P."/>
            <person name="Kaster A.-K."/>
            <person name="Ovreas L."/>
            <person name="Rohde M."/>
            <person name="Galperin M.Y."/>
            <person name="Jogler C."/>
        </authorList>
    </citation>
    <scope>NUCLEOTIDE SEQUENCE [LARGE SCALE GENOMIC DNA]</scope>
    <source>
        <strain evidence="12 13">Mal64</strain>
    </source>
</reference>
<keyword evidence="13" id="KW-1185">Reference proteome</keyword>
<evidence type="ECO:0000256" key="8">
    <source>
        <dbReference type="ARBA" id="ARBA00023303"/>
    </source>
</evidence>
<comment type="catalytic activity">
    <reaction evidence="10">
        <text>fluoride(in) = fluoride(out)</text>
        <dbReference type="Rhea" id="RHEA:76159"/>
        <dbReference type="ChEBI" id="CHEBI:17051"/>
    </reaction>
    <physiologicalReaction direction="left-to-right" evidence="10">
        <dbReference type="Rhea" id="RHEA:76160"/>
    </physiologicalReaction>
</comment>
<dbReference type="InterPro" id="IPR003691">
    <property type="entry name" value="FluC"/>
</dbReference>
<protein>
    <recommendedName>
        <fullName evidence="11">Fluoride-specific ion channel FluC</fullName>
    </recommendedName>
</protein>
<keyword evidence="6 11" id="KW-0406">Ion transport</keyword>
<keyword evidence="11" id="KW-0915">Sodium</keyword>
<keyword evidence="11" id="KW-0813">Transport</keyword>
<feature type="binding site" evidence="11">
    <location>
        <position position="77"/>
    </location>
    <ligand>
        <name>Na(+)</name>
        <dbReference type="ChEBI" id="CHEBI:29101"/>
        <note>structural</note>
    </ligand>
</feature>
<evidence type="ECO:0000256" key="7">
    <source>
        <dbReference type="ARBA" id="ARBA00023136"/>
    </source>
</evidence>
<dbReference type="AlphaFoldDB" id="A0A5C5ZU39"/>
<comment type="similarity">
    <text evidence="9 11">Belongs to the fluoride channel Fluc/FEX (TC 1.A.43) family.</text>
</comment>
<keyword evidence="8 11" id="KW-0407">Ion channel</keyword>
<dbReference type="GO" id="GO:0062054">
    <property type="term" value="F:fluoride channel activity"/>
    <property type="evidence" value="ECO:0007669"/>
    <property type="project" value="UniProtKB-UniRule"/>
</dbReference>
<dbReference type="PANTHER" id="PTHR28259:SF1">
    <property type="entry name" value="FLUORIDE EXPORT PROTEIN 1-RELATED"/>
    <property type="match status" value="1"/>
</dbReference>
<dbReference type="RefSeq" id="WP_197525484.1">
    <property type="nucleotide sequence ID" value="NZ_SJPQ01000001.1"/>
</dbReference>
<feature type="transmembrane region" description="Helical" evidence="11">
    <location>
        <begin position="6"/>
        <end position="27"/>
    </location>
</feature>
<feature type="transmembrane region" description="Helical" evidence="11">
    <location>
        <begin position="39"/>
        <end position="60"/>
    </location>
</feature>
<dbReference type="GO" id="GO:0046872">
    <property type="term" value="F:metal ion binding"/>
    <property type="evidence" value="ECO:0007669"/>
    <property type="project" value="UniProtKB-KW"/>
</dbReference>
<evidence type="ECO:0000256" key="2">
    <source>
        <dbReference type="ARBA" id="ARBA00022475"/>
    </source>
</evidence>
<evidence type="ECO:0000256" key="3">
    <source>
        <dbReference type="ARBA" id="ARBA00022519"/>
    </source>
</evidence>
<sequence>MYARIAAIALGGAFGALGRYGVGLACLRAFGDRFPYGTLAVNAIGCLVIGMLMHAGLVAAARLPTAAHAGLTVGLLGALTTFSTFGYETVRLLEQNQPLMALANVAANLLLGCAAVWVGLSLGRMVA</sequence>
<accession>A0A5C5ZU39</accession>
<evidence type="ECO:0000256" key="1">
    <source>
        <dbReference type="ARBA" id="ARBA00004651"/>
    </source>
</evidence>
<evidence type="ECO:0000313" key="13">
    <source>
        <dbReference type="Proteomes" id="UP000315440"/>
    </source>
</evidence>
<evidence type="ECO:0000256" key="11">
    <source>
        <dbReference type="HAMAP-Rule" id="MF_00454"/>
    </source>
</evidence>
<evidence type="ECO:0000256" key="9">
    <source>
        <dbReference type="ARBA" id="ARBA00035120"/>
    </source>
</evidence>
<comment type="function">
    <text evidence="11">Fluoride-specific ion channel. Important for reducing fluoride concentration in the cell, thus reducing its toxicity.</text>
</comment>
<evidence type="ECO:0000256" key="6">
    <source>
        <dbReference type="ARBA" id="ARBA00023065"/>
    </source>
</evidence>
<evidence type="ECO:0000256" key="4">
    <source>
        <dbReference type="ARBA" id="ARBA00022692"/>
    </source>
</evidence>
<keyword evidence="7 11" id="KW-0472">Membrane</keyword>
<gene>
    <name evidence="11 12" type="primary">crcB</name>
    <name evidence="11" type="synonym">fluC</name>
    <name evidence="12" type="ORF">Mal64_11770</name>
</gene>
<feature type="transmembrane region" description="Helical" evidence="11">
    <location>
        <begin position="99"/>
        <end position="120"/>
    </location>
</feature>
<feature type="transmembrane region" description="Helical" evidence="11">
    <location>
        <begin position="66"/>
        <end position="87"/>
    </location>
</feature>
<dbReference type="EMBL" id="SJPQ01000001">
    <property type="protein sequence ID" value="TWT90780.1"/>
    <property type="molecule type" value="Genomic_DNA"/>
</dbReference>
<keyword evidence="4 11" id="KW-0812">Transmembrane</keyword>
<comment type="subcellular location">
    <subcellularLocation>
        <location evidence="1 11">Cell membrane</location>
        <topology evidence="1 11">Multi-pass membrane protein</topology>
    </subcellularLocation>
</comment>
<keyword evidence="5 11" id="KW-1133">Transmembrane helix</keyword>
<evidence type="ECO:0000313" key="12">
    <source>
        <dbReference type="EMBL" id="TWT90780.1"/>
    </source>
</evidence>
<keyword evidence="3" id="KW-0997">Cell inner membrane</keyword>
<dbReference type="HAMAP" id="MF_00454">
    <property type="entry name" value="FluC"/>
    <property type="match status" value="1"/>
</dbReference>
<keyword evidence="2 11" id="KW-1003">Cell membrane</keyword>
<dbReference type="PANTHER" id="PTHR28259">
    <property type="entry name" value="FLUORIDE EXPORT PROTEIN 1-RELATED"/>
    <property type="match status" value="1"/>
</dbReference>
<dbReference type="NCBIfam" id="TIGR00494">
    <property type="entry name" value="crcB"/>
    <property type="match status" value="1"/>
</dbReference>
<organism evidence="12 13">
    <name type="scientific">Pseudobythopirellula maris</name>
    <dbReference type="NCBI Taxonomy" id="2527991"/>
    <lineage>
        <taxon>Bacteria</taxon>
        <taxon>Pseudomonadati</taxon>
        <taxon>Planctomycetota</taxon>
        <taxon>Planctomycetia</taxon>
        <taxon>Pirellulales</taxon>
        <taxon>Lacipirellulaceae</taxon>
        <taxon>Pseudobythopirellula</taxon>
    </lineage>
</organism>